<feature type="transmembrane region" description="Helical" evidence="1">
    <location>
        <begin position="35"/>
        <end position="53"/>
    </location>
</feature>
<gene>
    <name evidence="2" type="ORF">Q764_01150</name>
</gene>
<dbReference type="EMBL" id="JRLW01000001">
    <property type="protein sequence ID" value="KGO90757.1"/>
    <property type="molecule type" value="Genomic_DNA"/>
</dbReference>
<dbReference type="eggNOG" id="ENOG5030YJC">
    <property type="taxonomic scope" value="Bacteria"/>
</dbReference>
<keyword evidence="1" id="KW-0812">Transmembrane</keyword>
<evidence type="ECO:0000313" key="2">
    <source>
        <dbReference type="EMBL" id="KGO90757.1"/>
    </source>
</evidence>
<feature type="transmembrane region" description="Helical" evidence="1">
    <location>
        <begin position="60"/>
        <end position="77"/>
    </location>
</feature>
<proteinExistence type="predicted"/>
<name>A0A0A2MDL5_9FLAO</name>
<dbReference type="AlphaFoldDB" id="A0A0A2MDL5"/>
<dbReference type="OrthoDB" id="1376254at2"/>
<dbReference type="Proteomes" id="UP000030121">
    <property type="component" value="Unassembled WGS sequence"/>
</dbReference>
<protein>
    <recommendedName>
        <fullName evidence="4">YhhN-like protein</fullName>
    </recommendedName>
</protein>
<feature type="transmembrane region" description="Helical" evidence="1">
    <location>
        <begin position="140"/>
        <end position="163"/>
    </location>
</feature>
<feature type="transmembrane region" description="Helical" evidence="1">
    <location>
        <begin position="9"/>
        <end position="29"/>
    </location>
</feature>
<organism evidence="2 3">
    <name type="scientific">Flavobacterium suncheonense GH29-5 = DSM 17707</name>
    <dbReference type="NCBI Taxonomy" id="1121899"/>
    <lineage>
        <taxon>Bacteria</taxon>
        <taxon>Pseudomonadati</taxon>
        <taxon>Bacteroidota</taxon>
        <taxon>Flavobacteriia</taxon>
        <taxon>Flavobacteriales</taxon>
        <taxon>Flavobacteriaceae</taxon>
        <taxon>Flavobacterium</taxon>
    </lineage>
</organism>
<keyword evidence="3" id="KW-1185">Reference proteome</keyword>
<feature type="transmembrane region" description="Helical" evidence="1">
    <location>
        <begin position="83"/>
        <end position="104"/>
    </location>
</feature>
<evidence type="ECO:0000256" key="1">
    <source>
        <dbReference type="SAM" id="Phobius"/>
    </source>
</evidence>
<keyword evidence="1" id="KW-1133">Transmembrane helix</keyword>
<feature type="transmembrane region" description="Helical" evidence="1">
    <location>
        <begin position="170"/>
        <end position="194"/>
    </location>
</feature>
<feature type="transmembrane region" description="Helical" evidence="1">
    <location>
        <begin position="111"/>
        <end position="134"/>
    </location>
</feature>
<accession>A0A0A2MDL5</accession>
<feature type="transmembrane region" description="Helical" evidence="1">
    <location>
        <begin position="200"/>
        <end position="220"/>
    </location>
</feature>
<evidence type="ECO:0008006" key="4">
    <source>
        <dbReference type="Google" id="ProtNLM"/>
    </source>
</evidence>
<keyword evidence="1" id="KW-0472">Membrane</keyword>
<reference evidence="2 3" key="1">
    <citation type="submission" date="2013-09" db="EMBL/GenBank/DDBJ databases">
        <authorList>
            <person name="Zeng Z."/>
            <person name="Chen C."/>
        </authorList>
    </citation>
    <scope>NUCLEOTIDE SEQUENCE [LARGE SCALE GENOMIC DNA]</scope>
    <source>
        <strain evidence="2 3">GH29-5</strain>
    </source>
</reference>
<dbReference type="RefSeq" id="WP_026979855.1">
    <property type="nucleotide sequence ID" value="NZ_AUCZ01000004.1"/>
</dbReference>
<dbReference type="STRING" id="1121899.GCA_000430025_01101"/>
<evidence type="ECO:0000313" key="3">
    <source>
        <dbReference type="Proteomes" id="UP000030121"/>
    </source>
</evidence>
<comment type="caution">
    <text evidence="2">The sequence shown here is derived from an EMBL/GenBank/DDBJ whole genome shotgun (WGS) entry which is preliminary data.</text>
</comment>
<sequence>MERKEKNKLILVLEVLYVLVTLVVVFGEFQKDYDLLVYSRPFLLPVLGAVYIFSTKKRNYLYLLALFFGWLANIFFIKQTDEALVNGGICYLLFWVMMTYLILVNTKFSDIKLFIIAIIPFMFVFSYILQLIYVNLYGSVYLYFSNAVFMVFLGGYSLSAYFLESNKANTYLLIAIIMFTFIQFIISIDLYYVSFSLYRPLAFVIFATAQMILLRLMLLFDVQK</sequence>